<dbReference type="EMBL" id="CDMZ01000415">
    <property type="protein sequence ID" value="CEM13831.1"/>
    <property type="molecule type" value="Genomic_DNA"/>
</dbReference>
<accession>A0A0G4FJ81</accession>
<organism evidence="1">
    <name type="scientific">Chromera velia CCMP2878</name>
    <dbReference type="NCBI Taxonomy" id="1169474"/>
    <lineage>
        <taxon>Eukaryota</taxon>
        <taxon>Sar</taxon>
        <taxon>Alveolata</taxon>
        <taxon>Colpodellida</taxon>
        <taxon>Chromeraceae</taxon>
        <taxon>Chromera</taxon>
    </lineage>
</organism>
<name>A0A0G4FJ81_9ALVE</name>
<evidence type="ECO:0000313" key="1">
    <source>
        <dbReference type="EMBL" id="CEM13831.1"/>
    </source>
</evidence>
<gene>
    <name evidence="1" type="ORF">Cvel_17333</name>
</gene>
<protein>
    <submittedName>
        <fullName evidence="1">Uncharacterized protein</fullName>
    </submittedName>
</protein>
<proteinExistence type="predicted"/>
<dbReference type="VEuPathDB" id="CryptoDB:Cvel_17333"/>
<sequence length="178" mass="19856">MNPATPTFPLANLTPLLATPSQCAALWWPPVQKTMTGAMDQIVKKLSELTISTDTYTPEPEGNTVKDEDMGIPQVAHDRLDLDSLKEEEKKKKTETKRVMKEAVYKNGDRDRKPPKRFIEQIEGKRARANPKHIILMIISRKERGHNDLGNAALDEASCPRLPFLEGCDGECSPCTGT</sequence>
<reference evidence="1" key="1">
    <citation type="submission" date="2014-11" db="EMBL/GenBank/DDBJ databases">
        <authorList>
            <person name="Otto D Thomas"/>
            <person name="Naeem Raeece"/>
        </authorList>
    </citation>
    <scope>NUCLEOTIDE SEQUENCE</scope>
</reference>
<dbReference type="AlphaFoldDB" id="A0A0G4FJ81"/>